<accession>A0A128F0G5</accession>
<evidence type="ECO:0000256" key="1">
    <source>
        <dbReference type="SAM" id="MobiDB-lite"/>
    </source>
</evidence>
<protein>
    <submittedName>
        <fullName evidence="2">Uncharacterized protein</fullName>
    </submittedName>
</protein>
<feature type="region of interest" description="Disordered" evidence="1">
    <location>
        <begin position="105"/>
        <end position="150"/>
    </location>
</feature>
<dbReference type="EMBL" id="FIZY01000007">
    <property type="protein sequence ID" value="CZF79736.1"/>
    <property type="molecule type" value="Genomic_DNA"/>
</dbReference>
<evidence type="ECO:0000313" key="2">
    <source>
        <dbReference type="EMBL" id="CZF79736.1"/>
    </source>
</evidence>
<name>A0A128F0G5_9GAMM</name>
<reference evidence="3" key="1">
    <citation type="submission" date="2016-02" db="EMBL/GenBank/DDBJ databases">
        <authorList>
            <person name="Rodrigo-Torres Lidia"/>
            <person name="Arahal R.David."/>
        </authorList>
    </citation>
    <scope>NUCLEOTIDE SEQUENCE [LARGE SCALE GENOMIC DNA]</scope>
    <source>
        <strain evidence="3">CECT 8713</strain>
    </source>
</reference>
<dbReference type="OrthoDB" id="8871616at2"/>
<gene>
    <name evidence="2" type="ORF">GMA8713_01108</name>
</gene>
<dbReference type="RefSeq" id="WP_062706640.1">
    <property type="nucleotide sequence ID" value="NZ_CAWRCI010000007.1"/>
</dbReference>
<dbReference type="Proteomes" id="UP000073601">
    <property type="component" value="Unassembled WGS sequence"/>
</dbReference>
<organism evidence="2 3">
    <name type="scientific">Grimontia marina</name>
    <dbReference type="NCBI Taxonomy" id="646534"/>
    <lineage>
        <taxon>Bacteria</taxon>
        <taxon>Pseudomonadati</taxon>
        <taxon>Pseudomonadota</taxon>
        <taxon>Gammaproteobacteria</taxon>
        <taxon>Vibrionales</taxon>
        <taxon>Vibrionaceae</taxon>
        <taxon>Grimontia</taxon>
    </lineage>
</organism>
<feature type="compositionally biased region" description="Acidic residues" evidence="1">
    <location>
        <begin position="138"/>
        <end position="150"/>
    </location>
</feature>
<sequence>MLIDITLMRGEIPRLKDHLVPNETASLASDTHFENGILAPLAASEPQGTLPRSAGRFHRYGEGWLMWDSPAIRVMESPVAQDPYQRVYYTGEGCPKVTAQDMALNGEGVGPSSSYDLGVPAPDSPPVVTHVDGSTGEDPPDGESPSYDDEDRVYIQTYVTRFGEESAPGEPSLSVLVERPGATVTVKLTQPLNNRHNITHTRLYRSATSTESSDYVLVAEVPISHSHYADRARNVNGPVIESWGYAPPPANMQGLCQMANGICAGFAGNEVMFSEAYLPYAWPSSYRSTTEHDIVGIAAIGTSLVVVTKGYPYLFEGVTPDAITGHKLDVEQSCVSAASLVVLKGTAVYASPDGLVVVGAEGASMLTDAIIDRDSWQAMAPDSLSAVAVEGEYVAQGSAGGFIYDPVSQSFTRLTETWDAAYVSLEQDVLMTLKGRELSAWKSADGHRSFVWRSKEFWTPMQAMLNCARIQSPEPEHLSVRVMANGVTVHVVEKGVLTGDAFRLPAVRAHRWQIEISGSAEVERIMMASSMEELS</sequence>
<evidence type="ECO:0000313" key="3">
    <source>
        <dbReference type="Proteomes" id="UP000073601"/>
    </source>
</evidence>
<keyword evidence="3" id="KW-1185">Reference proteome</keyword>
<dbReference type="AlphaFoldDB" id="A0A128F0G5"/>
<proteinExistence type="predicted"/>